<sequence>MPHVIVKLWPGKTEEQKSRLTEAIVRDLMTVMGSTEASISVAIEDVESAAWAEAVYKPQIVGNADKLYKKPGYEMS</sequence>
<protein>
    <submittedName>
        <fullName evidence="4">4-oxalocrotonate tautomerase</fullName>
        <ecNumber evidence="4">5.3.2.6</ecNumber>
    </submittedName>
</protein>
<evidence type="ECO:0000256" key="1">
    <source>
        <dbReference type="ARBA" id="ARBA00023235"/>
    </source>
</evidence>
<dbReference type="Gene3D" id="3.30.429.10">
    <property type="entry name" value="Macrophage Migration Inhibitory Factor"/>
    <property type="match status" value="1"/>
</dbReference>
<comment type="caution">
    <text evidence="4">The sequence shown here is derived from an EMBL/GenBank/DDBJ whole genome shotgun (WGS) entry which is preliminary data.</text>
</comment>
<name>A0A841HMB9_9GAMM</name>
<dbReference type="Pfam" id="PF01361">
    <property type="entry name" value="Tautomerase"/>
    <property type="match status" value="1"/>
</dbReference>
<dbReference type="PIRSF" id="PIRSF037799">
    <property type="entry name" value="Tautomer_YdcE_prd"/>
    <property type="match status" value="1"/>
</dbReference>
<dbReference type="InterPro" id="IPR004370">
    <property type="entry name" value="4-OT-like_dom"/>
</dbReference>
<dbReference type="GO" id="GO:0016862">
    <property type="term" value="F:intramolecular oxidoreductase activity, interconverting keto- and enol-groups"/>
    <property type="evidence" value="ECO:0007669"/>
    <property type="project" value="InterPro"/>
</dbReference>
<keyword evidence="1 4" id="KW-0413">Isomerase</keyword>
<dbReference type="Proteomes" id="UP000588068">
    <property type="component" value="Unassembled WGS sequence"/>
</dbReference>
<organism evidence="4 5">
    <name type="scientific">Povalibacter uvarum</name>
    <dbReference type="NCBI Taxonomy" id="732238"/>
    <lineage>
        <taxon>Bacteria</taxon>
        <taxon>Pseudomonadati</taxon>
        <taxon>Pseudomonadota</taxon>
        <taxon>Gammaproteobacteria</taxon>
        <taxon>Steroidobacterales</taxon>
        <taxon>Steroidobacteraceae</taxon>
        <taxon>Povalibacter</taxon>
    </lineage>
</organism>
<feature type="active site" description="Proton acceptor; via imino nitrogen" evidence="2">
    <location>
        <position position="2"/>
    </location>
</feature>
<reference evidence="4 5" key="1">
    <citation type="submission" date="2020-08" db="EMBL/GenBank/DDBJ databases">
        <title>Genomic Encyclopedia of Type Strains, Phase IV (KMG-IV): sequencing the most valuable type-strain genomes for metagenomic binning, comparative biology and taxonomic classification.</title>
        <authorList>
            <person name="Goeker M."/>
        </authorList>
    </citation>
    <scope>NUCLEOTIDE SEQUENCE [LARGE SCALE GENOMIC DNA]</scope>
    <source>
        <strain evidence="4 5">DSM 26723</strain>
    </source>
</reference>
<accession>A0A841HMB9</accession>
<gene>
    <name evidence="4" type="ORF">HNQ60_002774</name>
</gene>
<evidence type="ECO:0000313" key="5">
    <source>
        <dbReference type="Proteomes" id="UP000588068"/>
    </source>
</evidence>
<dbReference type="AlphaFoldDB" id="A0A841HMB9"/>
<keyword evidence="5" id="KW-1185">Reference proteome</keyword>
<evidence type="ECO:0000313" key="4">
    <source>
        <dbReference type="EMBL" id="MBB6093893.1"/>
    </source>
</evidence>
<evidence type="ECO:0000259" key="3">
    <source>
        <dbReference type="Pfam" id="PF01361"/>
    </source>
</evidence>
<dbReference type="InterPro" id="IPR017284">
    <property type="entry name" value="Tautomerase_PptA"/>
</dbReference>
<dbReference type="GO" id="GO:0005737">
    <property type="term" value="C:cytoplasm"/>
    <property type="evidence" value="ECO:0007669"/>
    <property type="project" value="InterPro"/>
</dbReference>
<feature type="domain" description="4-oxalocrotonate tautomerase-like" evidence="3">
    <location>
        <begin position="2"/>
        <end position="52"/>
    </location>
</feature>
<dbReference type="RefSeq" id="WP_184332682.1">
    <property type="nucleotide sequence ID" value="NZ_JACHHZ010000003.1"/>
</dbReference>
<evidence type="ECO:0000256" key="2">
    <source>
        <dbReference type="PIRSR" id="PIRSR037799-1"/>
    </source>
</evidence>
<dbReference type="EMBL" id="JACHHZ010000003">
    <property type="protein sequence ID" value="MBB6093893.1"/>
    <property type="molecule type" value="Genomic_DNA"/>
</dbReference>
<dbReference type="InterPro" id="IPR014347">
    <property type="entry name" value="Tautomerase/MIF_sf"/>
</dbReference>
<dbReference type="SUPFAM" id="SSF55331">
    <property type="entry name" value="Tautomerase/MIF"/>
    <property type="match status" value="1"/>
</dbReference>
<dbReference type="EC" id="5.3.2.6" evidence="4"/>
<proteinExistence type="predicted"/>